<proteinExistence type="predicted"/>
<evidence type="ECO:0000313" key="2">
    <source>
        <dbReference type="Proteomes" id="UP000770661"/>
    </source>
</evidence>
<evidence type="ECO:0000313" key="1">
    <source>
        <dbReference type="EMBL" id="KAG0713800.1"/>
    </source>
</evidence>
<keyword evidence="2" id="KW-1185">Reference proteome</keyword>
<dbReference type="AlphaFoldDB" id="A0A8J4XU38"/>
<dbReference type="EMBL" id="JACEEZ010021065">
    <property type="protein sequence ID" value="KAG0713800.1"/>
    <property type="molecule type" value="Genomic_DNA"/>
</dbReference>
<reference evidence="1" key="1">
    <citation type="submission" date="2020-07" db="EMBL/GenBank/DDBJ databases">
        <title>The High-quality genome of the commercially important snow crab, Chionoecetes opilio.</title>
        <authorList>
            <person name="Jeong J.-H."/>
            <person name="Ryu S."/>
        </authorList>
    </citation>
    <scope>NUCLEOTIDE SEQUENCE</scope>
    <source>
        <strain evidence="1">MADBK_172401_WGS</strain>
        <tissue evidence="1">Digestive gland</tissue>
    </source>
</reference>
<sequence length="101" mass="11530">MGSDVMRPKRSSLTAKNLEKLVFLKGNMNLLKGWRRWGRSCDRYKEESFKSHESGGWQAIPLLCIDMPAFTYLHCLPHLTRTPAIMGVSKACYPYSPLHSS</sequence>
<organism evidence="1 2">
    <name type="scientific">Chionoecetes opilio</name>
    <name type="common">Atlantic snow crab</name>
    <name type="synonym">Cancer opilio</name>
    <dbReference type="NCBI Taxonomy" id="41210"/>
    <lineage>
        <taxon>Eukaryota</taxon>
        <taxon>Metazoa</taxon>
        <taxon>Ecdysozoa</taxon>
        <taxon>Arthropoda</taxon>
        <taxon>Crustacea</taxon>
        <taxon>Multicrustacea</taxon>
        <taxon>Malacostraca</taxon>
        <taxon>Eumalacostraca</taxon>
        <taxon>Eucarida</taxon>
        <taxon>Decapoda</taxon>
        <taxon>Pleocyemata</taxon>
        <taxon>Brachyura</taxon>
        <taxon>Eubrachyura</taxon>
        <taxon>Majoidea</taxon>
        <taxon>Majidae</taxon>
        <taxon>Chionoecetes</taxon>
    </lineage>
</organism>
<name>A0A8J4XU38_CHIOP</name>
<gene>
    <name evidence="1" type="ORF">GWK47_015379</name>
</gene>
<protein>
    <submittedName>
        <fullName evidence="1">Uncharacterized protein</fullName>
    </submittedName>
</protein>
<dbReference type="Proteomes" id="UP000770661">
    <property type="component" value="Unassembled WGS sequence"/>
</dbReference>
<accession>A0A8J4XU38</accession>
<dbReference type="OrthoDB" id="10057873at2759"/>
<comment type="caution">
    <text evidence="1">The sequence shown here is derived from an EMBL/GenBank/DDBJ whole genome shotgun (WGS) entry which is preliminary data.</text>
</comment>